<dbReference type="Proteomes" id="UP000239709">
    <property type="component" value="Chromosome"/>
</dbReference>
<name>A0A2S0MH66_9BURK</name>
<sequence length="235" mass="25043">MLGLSIGPALPIKPQMRGPWIATVALRAYHRHFQFGGKTMKLNHPAMCLWAVAAALTAGHAQAQAQSIKPGLWELRMTKQVVNGVDQTAQMAAAAEQMKAAMAKLTPEQRKQMEAAMGGAGAGPAGAHRLCISPAMAAQEAPKMPTDAKCQPPTVKREGNVTQYEFSCQQDGNTVKGKGQSEVASNRVVTRMEMVTTGRQGKQSMQSESEMRFVSADCGGVVPADQLGMKAPAKR</sequence>
<dbReference type="InterPro" id="IPR022061">
    <property type="entry name" value="DUF3617"/>
</dbReference>
<evidence type="ECO:0008006" key="3">
    <source>
        <dbReference type="Google" id="ProtNLM"/>
    </source>
</evidence>
<proteinExistence type="predicted"/>
<gene>
    <name evidence="1" type="ORF">C6570_14125</name>
</gene>
<organism evidence="1 2">
    <name type="scientific">Ottowia oryzae</name>
    <dbReference type="NCBI Taxonomy" id="2109914"/>
    <lineage>
        <taxon>Bacteria</taxon>
        <taxon>Pseudomonadati</taxon>
        <taxon>Pseudomonadota</taxon>
        <taxon>Betaproteobacteria</taxon>
        <taxon>Burkholderiales</taxon>
        <taxon>Comamonadaceae</taxon>
        <taxon>Ottowia</taxon>
    </lineage>
</organism>
<evidence type="ECO:0000313" key="1">
    <source>
        <dbReference type="EMBL" id="AVO35242.1"/>
    </source>
</evidence>
<dbReference type="OrthoDB" id="8536404at2"/>
<protein>
    <recommendedName>
        <fullName evidence="3">DUF3617 domain-containing protein</fullName>
    </recommendedName>
</protein>
<dbReference type="KEGG" id="otk:C6570_14125"/>
<dbReference type="AlphaFoldDB" id="A0A2S0MH66"/>
<reference evidence="1 2" key="1">
    <citation type="submission" date="2018-03" db="EMBL/GenBank/DDBJ databases">
        <title>Genome sequencing of Ottowia sp.</title>
        <authorList>
            <person name="Kim S.-J."/>
            <person name="Heo J."/>
            <person name="Kwon S.-W."/>
        </authorList>
    </citation>
    <scope>NUCLEOTIDE SEQUENCE [LARGE SCALE GENOMIC DNA]</scope>
    <source>
        <strain evidence="1 2">KADR8-3</strain>
    </source>
</reference>
<keyword evidence="2" id="KW-1185">Reference proteome</keyword>
<evidence type="ECO:0000313" key="2">
    <source>
        <dbReference type="Proteomes" id="UP000239709"/>
    </source>
</evidence>
<dbReference type="EMBL" id="CP027666">
    <property type="protein sequence ID" value="AVO35242.1"/>
    <property type="molecule type" value="Genomic_DNA"/>
</dbReference>
<accession>A0A2S0MH66</accession>
<dbReference type="Pfam" id="PF12276">
    <property type="entry name" value="DUF3617"/>
    <property type="match status" value="1"/>
</dbReference>